<organism evidence="2 3">
    <name type="scientific">[Actinomadura] parvosata subsp. kistnae</name>
    <dbReference type="NCBI Taxonomy" id="1909395"/>
    <lineage>
        <taxon>Bacteria</taxon>
        <taxon>Bacillati</taxon>
        <taxon>Actinomycetota</taxon>
        <taxon>Actinomycetes</taxon>
        <taxon>Streptosporangiales</taxon>
        <taxon>Streptosporangiaceae</taxon>
        <taxon>Nonomuraea</taxon>
    </lineage>
</organism>
<evidence type="ECO:0000313" key="3">
    <source>
        <dbReference type="Proteomes" id="UP000190797"/>
    </source>
</evidence>
<dbReference type="Proteomes" id="UP000190797">
    <property type="component" value="Chromosome"/>
</dbReference>
<accession>A0A1V0AAZ5</accession>
<evidence type="ECO:0000313" key="2">
    <source>
        <dbReference type="EMBL" id="AQZ67378.1"/>
    </source>
</evidence>
<keyword evidence="3" id="KW-1185">Reference proteome</keyword>
<name>A0A1V0AAZ5_9ACTN</name>
<evidence type="ECO:0008006" key="4">
    <source>
        <dbReference type="Google" id="ProtNLM"/>
    </source>
</evidence>
<dbReference type="EMBL" id="CP017717">
    <property type="protein sequence ID" value="AQZ67378.1"/>
    <property type="molecule type" value="Genomic_DNA"/>
</dbReference>
<reference evidence="3" key="1">
    <citation type="journal article" date="2017" name="Med. Chem. Commun.">
        <title>Nonomuraea sp. ATCC 55076 harbours the largest actinomycete chromosome to date and the kistamicin biosynthetic gene cluster.</title>
        <authorList>
            <person name="Nazari B."/>
            <person name="Forneris C.C."/>
            <person name="Gibson M.I."/>
            <person name="Moon K."/>
            <person name="Schramma K.R."/>
            <person name="Seyedsayamdost M.R."/>
        </authorList>
    </citation>
    <scope>NUCLEOTIDE SEQUENCE [LARGE SCALE GENOMIC DNA]</scope>
    <source>
        <strain evidence="3">ATCC 55076</strain>
    </source>
</reference>
<dbReference type="AlphaFoldDB" id="A0A1V0AAZ5"/>
<sequence length="370" mass="39747">MDELDLLARALPDARPPSPEVVRRARARLAVGTRVARRGRPWALWAAVATTGVVGVVFALVANLAPAPVAVRPADPGQALLDLAARVERRPEEKGAYWRTTTQSGRRMYAGTYTVRVTSEADHWYPRDDKDPALTRWLAPVVRPDGRADERAWRAAGAPKRITPECPSGSATAECKELPVADTTRPGCVYLWGVHRENPLSQAPLEDVTLADLKAIPAEPRALDAYLRDQHKSDPSQPVETFVATKAARLLGLPLSPGQRAAVLRLLAAHPLTRVGGTVTDPLGRKGLSVSFGDQAGLDIAWYAQGRSVIAATTSTYVIDPGTGATLAEVQTTNQALPGLAKGTALTYDAFESGWTDARPDRPRACSPSR</sequence>
<dbReference type="STRING" id="1909395.BKM31_43260"/>
<keyword evidence="1" id="KW-0472">Membrane</keyword>
<gene>
    <name evidence="2" type="ORF">BKM31_43260</name>
</gene>
<keyword evidence="1" id="KW-1133">Transmembrane helix</keyword>
<dbReference type="OrthoDB" id="3531123at2"/>
<feature type="transmembrane region" description="Helical" evidence="1">
    <location>
        <begin position="42"/>
        <end position="65"/>
    </location>
</feature>
<dbReference type="RefSeq" id="WP_080043687.1">
    <property type="nucleotide sequence ID" value="NZ_CP017717.1"/>
</dbReference>
<proteinExistence type="predicted"/>
<keyword evidence="1" id="KW-0812">Transmembrane</keyword>
<evidence type="ECO:0000256" key="1">
    <source>
        <dbReference type="SAM" id="Phobius"/>
    </source>
</evidence>
<protein>
    <recommendedName>
        <fullName evidence="4">CU044_5270 family protein</fullName>
    </recommendedName>
</protein>
<dbReference type="KEGG" id="noa:BKM31_43260"/>